<dbReference type="InterPro" id="IPR018988">
    <property type="entry name" value="DUF2000"/>
</dbReference>
<accession>A0A8J3VM53</accession>
<dbReference type="Pfam" id="PF09391">
    <property type="entry name" value="DUF2000"/>
    <property type="match status" value="1"/>
</dbReference>
<keyword evidence="2" id="KW-1185">Reference proteome</keyword>
<protein>
    <recommendedName>
        <fullName evidence="3">DUF2000 domain-containing protein</fullName>
    </recommendedName>
</protein>
<dbReference type="Gene3D" id="3.40.1490.10">
    <property type="entry name" value="Bit1"/>
    <property type="match status" value="1"/>
</dbReference>
<evidence type="ECO:0008006" key="3">
    <source>
        <dbReference type="Google" id="ProtNLM"/>
    </source>
</evidence>
<dbReference type="InterPro" id="IPR023476">
    <property type="entry name" value="Pep_tRNA_hydro_II_dom_sf"/>
</dbReference>
<evidence type="ECO:0000313" key="2">
    <source>
        <dbReference type="Proteomes" id="UP000642748"/>
    </source>
</evidence>
<reference evidence="1" key="1">
    <citation type="submission" date="2021-01" db="EMBL/GenBank/DDBJ databases">
        <title>Whole genome shotgun sequence of Rugosimonospora africana NBRC 104875.</title>
        <authorList>
            <person name="Komaki H."/>
            <person name="Tamura T."/>
        </authorList>
    </citation>
    <scope>NUCLEOTIDE SEQUENCE</scope>
    <source>
        <strain evidence="1">NBRC 104875</strain>
    </source>
</reference>
<dbReference type="SUPFAM" id="SSF102462">
    <property type="entry name" value="Peptidyl-tRNA hydrolase II"/>
    <property type="match status" value="1"/>
</dbReference>
<dbReference type="AlphaFoldDB" id="A0A8J3VM53"/>
<organism evidence="1 2">
    <name type="scientific">Rugosimonospora africana</name>
    <dbReference type="NCBI Taxonomy" id="556532"/>
    <lineage>
        <taxon>Bacteria</taxon>
        <taxon>Bacillati</taxon>
        <taxon>Actinomycetota</taxon>
        <taxon>Actinomycetes</taxon>
        <taxon>Micromonosporales</taxon>
        <taxon>Micromonosporaceae</taxon>
        <taxon>Rugosimonospora</taxon>
    </lineage>
</organism>
<dbReference type="RefSeq" id="WP_203915693.1">
    <property type="nucleotide sequence ID" value="NZ_BONZ01000002.1"/>
</dbReference>
<name>A0A8J3VM53_9ACTN</name>
<evidence type="ECO:0000313" key="1">
    <source>
        <dbReference type="EMBL" id="GIH11964.1"/>
    </source>
</evidence>
<comment type="caution">
    <text evidence="1">The sequence shown here is derived from an EMBL/GenBank/DDBJ whole genome shotgun (WGS) entry which is preliminary data.</text>
</comment>
<sequence>MRFDTKIGIVVRDDLASWQRLNVTAYLAGAIAADVPELIGEPYVDGSGNRYLPTLGQPVLVFGAGKDGLAQARERALTRFLRTAIYTEDMFATDNDADNRAVVRAVQAADLRLVGLAAYGRRNDVDKALKGLALHP</sequence>
<proteinExistence type="predicted"/>
<gene>
    <name evidence="1" type="ORF">Raf01_01360</name>
</gene>
<dbReference type="EMBL" id="BONZ01000002">
    <property type="protein sequence ID" value="GIH11964.1"/>
    <property type="molecule type" value="Genomic_DNA"/>
</dbReference>
<dbReference type="Proteomes" id="UP000642748">
    <property type="component" value="Unassembled WGS sequence"/>
</dbReference>